<evidence type="ECO:0000313" key="2">
    <source>
        <dbReference type="EMBL" id="SVE12636.1"/>
    </source>
</evidence>
<accession>A0A383BC54</accession>
<evidence type="ECO:0000256" key="1">
    <source>
        <dbReference type="SAM" id="MobiDB-lite"/>
    </source>
</evidence>
<gene>
    <name evidence="2" type="ORF">METZ01_LOCUS465490</name>
    <name evidence="3" type="ORF">METZ01_LOCUS470213</name>
</gene>
<dbReference type="EMBL" id="UINC01195870">
    <property type="protein sequence ID" value="SVE12636.1"/>
    <property type="molecule type" value="Genomic_DNA"/>
</dbReference>
<proteinExistence type="predicted"/>
<evidence type="ECO:0000313" key="3">
    <source>
        <dbReference type="EMBL" id="SVE17359.1"/>
    </source>
</evidence>
<name>A0A383BC54_9ZZZZ</name>
<organism evidence="3">
    <name type="scientific">marine metagenome</name>
    <dbReference type="NCBI Taxonomy" id="408172"/>
    <lineage>
        <taxon>unclassified sequences</taxon>
        <taxon>metagenomes</taxon>
        <taxon>ecological metagenomes</taxon>
    </lineage>
</organism>
<dbReference type="AlphaFoldDB" id="A0A383BC54"/>
<dbReference type="EMBL" id="UINC01199096">
    <property type="protein sequence ID" value="SVE17359.1"/>
    <property type="molecule type" value="Genomic_DNA"/>
</dbReference>
<feature type="compositionally biased region" description="Polar residues" evidence="1">
    <location>
        <begin position="27"/>
        <end position="36"/>
    </location>
</feature>
<protein>
    <submittedName>
        <fullName evidence="3">Uncharacterized protein</fullName>
    </submittedName>
</protein>
<reference evidence="3" key="1">
    <citation type="submission" date="2018-05" db="EMBL/GenBank/DDBJ databases">
        <authorList>
            <person name="Lanie J.A."/>
            <person name="Ng W.-L."/>
            <person name="Kazmierczak K.M."/>
            <person name="Andrzejewski T.M."/>
            <person name="Davidsen T.M."/>
            <person name="Wayne K.J."/>
            <person name="Tettelin H."/>
            <person name="Glass J.I."/>
            <person name="Rusch D."/>
            <person name="Podicherti R."/>
            <person name="Tsui H.-C.T."/>
            <person name="Winkler M.E."/>
        </authorList>
    </citation>
    <scope>NUCLEOTIDE SEQUENCE</scope>
</reference>
<sequence>MGVARFERAISASQTQNHTKLDHTPSKQKQLPNLRE</sequence>
<feature type="region of interest" description="Disordered" evidence="1">
    <location>
        <begin position="1"/>
        <end position="36"/>
    </location>
</feature>